<dbReference type="InterPro" id="IPR050931">
    <property type="entry name" value="Mito_Protein_Transport_Metaxin"/>
</dbReference>
<dbReference type="EMBL" id="JH818826">
    <property type="protein sequence ID" value="EKC20634.1"/>
    <property type="molecule type" value="Genomic_DNA"/>
</dbReference>
<gene>
    <name evidence="12" type="ORF">CGI_10005723</name>
</gene>
<evidence type="ECO:0000256" key="8">
    <source>
        <dbReference type="SAM" id="MobiDB-lite"/>
    </source>
</evidence>
<dbReference type="OrthoDB" id="5835136at2759"/>
<evidence type="ECO:0000256" key="7">
    <source>
        <dbReference type="ARBA" id="ARBA00023136"/>
    </source>
</evidence>
<reference evidence="12" key="1">
    <citation type="journal article" date="2012" name="Nature">
        <title>The oyster genome reveals stress adaptation and complexity of shell formation.</title>
        <authorList>
            <person name="Zhang G."/>
            <person name="Fang X."/>
            <person name="Guo X."/>
            <person name="Li L."/>
            <person name="Luo R."/>
            <person name="Xu F."/>
            <person name="Yang P."/>
            <person name="Zhang L."/>
            <person name="Wang X."/>
            <person name="Qi H."/>
            <person name="Xiong Z."/>
            <person name="Que H."/>
            <person name="Xie Y."/>
            <person name="Holland P.W."/>
            <person name="Paps J."/>
            <person name="Zhu Y."/>
            <person name="Wu F."/>
            <person name="Chen Y."/>
            <person name="Wang J."/>
            <person name="Peng C."/>
            <person name="Meng J."/>
            <person name="Yang L."/>
            <person name="Liu J."/>
            <person name="Wen B."/>
            <person name="Zhang N."/>
            <person name="Huang Z."/>
            <person name="Zhu Q."/>
            <person name="Feng Y."/>
            <person name="Mount A."/>
            <person name="Hedgecock D."/>
            <person name="Xu Z."/>
            <person name="Liu Y."/>
            <person name="Domazet-Loso T."/>
            <person name="Du Y."/>
            <person name="Sun X."/>
            <person name="Zhang S."/>
            <person name="Liu B."/>
            <person name="Cheng P."/>
            <person name="Jiang X."/>
            <person name="Li J."/>
            <person name="Fan D."/>
            <person name="Wang W."/>
            <person name="Fu W."/>
            <person name="Wang T."/>
            <person name="Wang B."/>
            <person name="Zhang J."/>
            <person name="Peng Z."/>
            <person name="Li Y."/>
            <person name="Li N."/>
            <person name="Wang J."/>
            <person name="Chen M."/>
            <person name="He Y."/>
            <person name="Tan F."/>
            <person name="Song X."/>
            <person name="Zheng Q."/>
            <person name="Huang R."/>
            <person name="Yang H."/>
            <person name="Du X."/>
            <person name="Chen L."/>
            <person name="Yang M."/>
            <person name="Gaffney P.M."/>
            <person name="Wang S."/>
            <person name="Luo L."/>
            <person name="She Z."/>
            <person name="Ming Y."/>
            <person name="Huang W."/>
            <person name="Zhang S."/>
            <person name="Huang B."/>
            <person name="Zhang Y."/>
            <person name="Qu T."/>
            <person name="Ni P."/>
            <person name="Miao G."/>
            <person name="Wang J."/>
            <person name="Wang Q."/>
            <person name="Steinberg C.E."/>
            <person name="Wang H."/>
            <person name="Li N."/>
            <person name="Qian L."/>
            <person name="Zhang G."/>
            <person name="Li Y."/>
            <person name="Yang H."/>
            <person name="Liu X."/>
            <person name="Wang J."/>
            <person name="Yin Y."/>
            <person name="Wang J."/>
        </authorList>
    </citation>
    <scope>NUCLEOTIDE SEQUENCE [LARGE SCALE GENOMIC DNA]</scope>
    <source>
        <strain evidence="12">05x7-T-G4-1.051#20</strain>
    </source>
</reference>
<keyword evidence="4" id="KW-1000">Mitochondrion outer membrane</keyword>
<feature type="transmembrane region" description="Helical" evidence="9">
    <location>
        <begin position="275"/>
        <end position="296"/>
    </location>
</feature>
<evidence type="ECO:0000256" key="5">
    <source>
        <dbReference type="ARBA" id="ARBA00022927"/>
    </source>
</evidence>
<dbReference type="KEGG" id="crg:105319623"/>
<comment type="similarity">
    <text evidence="2">Belongs to the metaxin family.</text>
</comment>
<evidence type="ECO:0000256" key="6">
    <source>
        <dbReference type="ARBA" id="ARBA00023128"/>
    </source>
</evidence>
<evidence type="ECO:0000256" key="2">
    <source>
        <dbReference type="ARBA" id="ARBA00009170"/>
    </source>
</evidence>
<evidence type="ECO:0000313" key="12">
    <source>
        <dbReference type="EMBL" id="EKC20634.1"/>
    </source>
</evidence>
<dbReference type="SUPFAM" id="SSF47616">
    <property type="entry name" value="GST C-terminal domain-like"/>
    <property type="match status" value="1"/>
</dbReference>
<name>K1PP76_MAGGI</name>
<feature type="domain" description="Mitochondrial outer membrane transport complex Sam37/metaxin N-terminal" evidence="10">
    <location>
        <begin position="24"/>
        <end position="144"/>
    </location>
</feature>
<feature type="region of interest" description="Disordered" evidence="8">
    <location>
        <begin position="242"/>
        <end position="265"/>
    </location>
</feature>
<keyword evidence="3" id="KW-0813">Transport</keyword>
<dbReference type="GO" id="GO:0007005">
    <property type="term" value="P:mitochondrion organization"/>
    <property type="evidence" value="ECO:0007669"/>
    <property type="project" value="TreeGrafter"/>
</dbReference>
<dbReference type="Pfam" id="PF17171">
    <property type="entry name" value="GST_C_6"/>
    <property type="match status" value="1"/>
</dbReference>
<sequence>MGDEVKKLESWSGDWGLPSIDYNCLAIEAYCRFSGIPLKVTQGNNPLKSLSGSLPVFRDGNTTKCDIIKIFDYLKEQNCGNDVSMSRKIQADNKAYICLLEEKLKPAFLHSWWLDANAYTETTRPLFAKASGFPLSLYVTKKMQSSASDAVYTPLQKQDITEQEIDKLIYKDAKECINHLSNKLGDQDFFFGDSPTSLDAMVFGYIAPLIKGPLISCQLVKHINGFSNLCNHTNRILSRFFPPTPEDMERQRQKEKEKNEAMKNDLDFPNKTRNMVLAGVFALSAMMAFAYSSGAVRIQDTNNDMNIYDLDEDTEEDMS</sequence>
<dbReference type="CDD" id="cd03078">
    <property type="entry name" value="GST_N_Metaxin1_like"/>
    <property type="match status" value="1"/>
</dbReference>
<dbReference type="FunCoup" id="K1PP76">
    <property type="interactions" value="1205"/>
</dbReference>
<keyword evidence="9" id="KW-1133">Transmembrane helix</keyword>
<dbReference type="AlphaFoldDB" id="K1PP76"/>
<dbReference type="PANTHER" id="PTHR12289">
    <property type="entry name" value="METAXIN RELATED"/>
    <property type="match status" value="1"/>
</dbReference>
<dbReference type="HOGENOM" id="CLU_044137_5_0_1"/>
<accession>K1PP76</accession>
<dbReference type="CDD" id="cd03212">
    <property type="entry name" value="GST_C_Metaxin1_3"/>
    <property type="match status" value="1"/>
</dbReference>
<dbReference type="GO" id="GO:0001401">
    <property type="term" value="C:SAM complex"/>
    <property type="evidence" value="ECO:0007669"/>
    <property type="project" value="InterPro"/>
</dbReference>
<dbReference type="InterPro" id="IPR019564">
    <property type="entry name" value="Sam37/metaxin_N"/>
</dbReference>
<evidence type="ECO:0000259" key="11">
    <source>
        <dbReference type="Pfam" id="PF17171"/>
    </source>
</evidence>
<feature type="domain" description="Metaxin glutathione S-transferase" evidence="11">
    <location>
        <begin position="173"/>
        <end position="236"/>
    </location>
</feature>
<evidence type="ECO:0000256" key="1">
    <source>
        <dbReference type="ARBA" id="ARBA00004294"/>
    </source>
</evidence>
<dbReference type="PANTHER" id="PTHR12289:SF41">
    <property type="entry name" value="FAILED AXON CONNECTIONS-RELATED"/>
    <property type="match status" value="1"/>
</dbReference>
<evidence type="ECO:0000256" key="4">
    <source>
        <dbReference type="ARBA" id="ARBA00022787"/>
    </source>
</evidence>
<evidence type="ECO:0000256" key="9">
    <source>
        <dbReference type="SAM" id="Phobius"/>
    </source>
</evidence>
<proteinExistence type="inferred from homology"/>
<protein>
    <submittedName>
        <fullName evidence="12">Metaxin-1</fullName>
    </submittedName>
</protein>
<keyword evidence="7 9" id="KW-0472">Membrane</keyword>
<dbReference type="GO" id="GO:0015031">
    <property type="term" value="P:protein transport"/>
    <property type="evidence" value="ECO:0007669"/>
    <property type="project" value="UniProtKB-KW"/>
</dbReference>
<keyword evidence="5" id="KW-0653">Protein transport</keyword>
<keyword evidence="9" id="KW-0812">Transmembrane</keyword>
<comment type="subcellular location">
    <subcellularLocation>
        <location evidence="1">Mitochondrion outer membrane</location>
    </subcellularLocation>
</comment>
<feature type="compositionally biased region" description="Basic and acidic residues" evidence="8">
    <location>
        <begin position="247"/>
        <end position="265"/>
    </location>
</feature>
<dbReference type="InterPro" id="IPR036282">
    <property type="entry name" value="Glutathione-S-Trfase_C_sf"/>
</dbReference>
<evidence type="ECO:0000256" key="3">
    <source>
        <dbReference type="ARBA" id="ARBA00022448"/>
    </source>
</evidence>
<dbReference type="Pfam" id="PF10568">
    <property type="entry name" value="Tom37"/>
    <property type="match status" value="1"/>
</dbReference>
<dbReference type="InterPro" id="IPR033468">
    <property type="entry name" value="Metaxin_GST"/>
</dbReference>
<evidence type="ECO:0000259" key="10">
    <source>
        <dbReference type="Pfam" id="PF10568"/>
    </source>
</evidence>
<organism evidence="12">
    <name type="scientific">Magallana gigas</name>
    <name type="common">Pacific oyster</name>
    <name type="synonym">Crassostrea gigas</name>
    <dbReference type="NCBI Taxonomy" id="29159"/>
    <lineage>
        <taxon>Eukaryota</taxon>
        <taxon>Metazoa</taxon>
        <taxon>Spiralia</taxon>
        <taxon>Lophotrochozoa</taxon>
        <taxon>Mollusca</taxon>
        <taxon>Bivalvia</taxon>
        <taxon>Autobranchia</taxon>
        <taxon>Pteriomorphia</taxon>
        <taxon>Ostreida</taxon>
        <taxon>Ostreoidea</taxon>
        <taxon>Ostreidae</taxon>
        <taxon>Magallana</taxon>
    </lineage>
</organism>
<dbReference type="InParanoid" id="K1PP76"/>
<keyword evidence="6" id="KW-0496">Mitochondrion</keyword>